<dbReference type="InterPro" id="IPR013078">
    <property type="entry name" value="His_Pase_superF_clade-1"/>
</dbReference>
<evidence type="ECO:0000313" key="2">
    <source>
        <dbReference type="EMBL" id="PSK98647.1"/>
    </source>
</evidence>
<reference evidence="2 3" key="1">
    <citation type="submission" date="2018-03" db="EMBL/GenBank/DDBJ databases">
        <title>Genomic Encyclopedia of Archaeal and Bacterial Type Strains, Phase II (KMG-II): from individual species to whole genera.</title>
        <authorList>
            <person name="Goeker M."/>
        </authorList>
    </citation>
    <scope>NUCLEOTIDE SEQUENCE [LARGE SCALE GENOMIC DNA]</scope>
    <source>
        <strain evidence="2 3">DSM 45211</strain>
    </source>
</reference>
<dbReference type="Proteomes" id="UP000243528">
    <property type="component" value="Unassembled WGS sequence"/>
</dbReference>
<keyword evidence="3" id="KW-1185">Reference proteome</keyword>
<evidence type="ECO:0000256" key="1">
    <source>
        <dbReference type="SAM" id="MobiDB-lite"/>
    </source>
</evidence>
<evidence type="ECO:0000313" key="3">
    <source>
        <dbReference type="Proteomes" id="UP000243528"/>
    </source>
</evidence>
<protein>
    <submittedName>
        <fullName evidence="2">Phosphohistidine phosphatase</fullName>
    </submittedName>
</protein>
<dbReference type="RefSeq" id="WP_165358707.1">
    <property type="nucleotide sequence ID" value="NZ_PYGE01000019.1"/>
</dbReference>
<gene>
    <name evidence="2" type="ORF">CLV30_11929</name>
</gene>
<accession>A0A2P8DN53</accession>
<dbReference type="SMART" id="SM00855">
    <property type="entry name" value="PGAM"/>
    <property type="match status" value="1"/>
</dbReference>
<dbReference type="SUPFAM" id="SSF53254">
    <property type="entry name" value="Phosphoglycerate mutase-like"/>
    <property type="match status" value="1"/>
</dbReference>
<comment type="caution">
    <text evidence="2">The sequence shown here is derived from an EMBL/GenBank/DDBJ whole genome shotgun (WGS) entry which is preliminary data.</text>
</comment>
<organism evidence="2 3">
    <name type="scientific">Haloactinopolyspora alba</name>
    <dbReference type="NCBI Taxonomy" id="648780"/>
    <lineage>
        <taxon>Bacteria</taxon>
        <taxon>Bacillati</taxon>
        <taxon>Actinomycetota</taxon>
        <taxon>Actinomycetes</taxon>
        <taxon>Jiangellales</taxon>
        <taxon>Jiangellaceae</taxon>
        <taxon>Haloactinopolyspora</taxon>
    </lineage>
</organism>
<dbReference type="AlphaFoldDB" id="A0A2P8DN53"/>
<dbReference type="PANTHER" id="PTHR47623">
    <property type="entry name" value="OS09G0287300 PROTEIN"/>
    <property type="match status" value="1"/>
</dbReference>
<dbReference type="InterPro" id="IPR029033">
    <property type="entry name" value="His_PPase_superfam"/>
</dbReference>
<proteinExistence type="predicted"/>
<dbReference type="Gene3D" id="3.40.50.1240">
    <property type="entry name" value="Phosphoglycerate mutase-like"/>
    <property type="match status" value="1"/>
</dbReference>
<dbReference type="CDD" id="cd07067">
    <property type="entry name" value="HP_PGM_like"/>
    <property type="match status" value="1"/>
</dbReference>
<dbReference type="Pfam" id="PF00300">
    <property type="entry name" value="His_Phos_1"/>
    <property type="match status" value="1"/>
</dbReference>
<dbReference type="EMBL" id="PYGE01000019">
    <property type="protein sequence ID" value="PSK98647.1"/>
    <property type="molecule type" value="Genomic_DNA"/>
</dbReference>
<name>A0A2P8DN53_9ACTN</name>
<feature type="region of interest" description="Disordered" evidence="1">
    <location>
        <begin position="13"/>
        <end position="33"/>
    </location>
</feature>
<sequence length="169" mass="17866">MVKTLVLVRHAKAANPEGVPDHERPLSEQGRRDAPEVGRWLQSAGTAPQVALVSSAARTQETFQLLAGELATAPEARFTDEAYYAGAGELLELIRSLPEDGPSAVVVAHNPGISSLANALDDGESTVEDTTRLRTGMPTSSLAMFRVSTEWSALDPGTARLTAFAVARG</sequence>
<feature type="compositionally biased region" description="Basic and acidic residues" evidence="1">
    <location>
        <begin position="19"/>
        <end position="33"/>
    </location>
</feature>
<dbReference type="PANTHER" id="PTHR47623:SF1">
    <property type="entry name" value="OS09G0287300 PROTEIN"/>
    <property type="match status" value="1"/>
</dbReference>